<sequence length="105" mass="11973">MAHHNTKINRSLTWLCLLEISQVSQFEPDLKFENLGGRSLFVSNYSEKAHLSTEIVNDRIKDQGHTMLTNPVKVRFKCNEWHLWNAKPNNKLNCSGLPGGILIGQ</sequence>
<name>A0A098G2J1_9GAMM</name>
<reference evidence="2" key="1">
    <citation type="submission" date="2014-09" db="EMBL/GenBank/DDBJ databases">
        <authorList>
            <person name="Gomez-Valero L."/>
        </authorList>
    </citation>
    <scope>NUCLEOTIDE SEQUENCE [LARGE SCALE GENOMIC DNA]</scope>
    <source>
        <strain evidence="2">ATCC700992</strain>
    </source>
</reference>
<evidence type="ECO:0000313" key="2">
    <source>
        <dbReference type="Proteomes" id="UP000032430"/>
    </source>
</evidence>
<proteinExistence type="predicted"/>
<protein>
    <submittedName>
        <fullName evidence="1">Uncharacterized protein</fullName>
    </submittedName>
</protein>
<dbReference type="KEGG" id="lfa:LFA_0227"/>
<accession>A0A098G2J1</accession>
<keyword evidence="2" id="KW-1185">Reference proteome</keyword>
<gene>
    <name evidence="1" type="ORF">LFA_0227</name>
</gene>
<organism evidence="1 2">
    <name type="scientific">Legionella fallonii LLAP-10</name>
    <dbReference type="NCBI Taxonomy" id="1212491"/>
    <lineage>
        <taxon>Bacteria</taxon>
        <taxon>Pseudomonadati</taxon>
        <taxon>Pseudomonadota</taxon>
        <taxon>Gammaproteobacteria</taxon>
        <taxon>Legionellales</taxon>
        <taxon>Legionellaceae</taxon>
        <taxon>Legionella</taxon>
    </lineage>
</organism>
<dbReference type="EMBL" id="LN614827">
    <property type="protein sequence ID" value="CEG55705.1"/>
    <property type="molecule type" value="Genomic_DNA"/>
</dbReference>
<dbReference type="Proteomes" id="UP000032430">
    <property type="component" value="Chromosome I"/>
</dbReference>
<dbReference type="AlphaFoldDB" id="A0A098G2J1"/>
<dbReference type="HOGENOM" id="CLU_2233138_0_0_6"/>
<evidence type="ECO:0000313" key="1">
    <source>
        <dbReference type="EMBL" id="CEG55705.1"/>
    </source>
</evidence>